<dbReference type="PANTHER" id="PTHR10869">
    <property type="entry name" value="PROLYL 4-HYDROXYLASE ALPHA SUBUNIT"/>
    <property type="match status" value="1"/>
</dbReference>
<dbReference type="Proteomes" id="UP001287356">
    <property type="component" value="Unassembled WGS sequence"/>
</dbReference>
<proteinExistence type="predicted"/>
<gene>
    <name evidence="8" type="ORF">B0T24DRAFT_600024</name>
</gene>
<comment type="cofactor">
    <cofactor evidence="1">
        <name>L-ascorbate</name>
        <dbReference type="ChEBI" id="CHEBI:38290"/>
    </cofactor>
</comment>
<keyword evidence="6" id="KW-0812">Transmembrane</keyword>
<evidence type="ECO:0000256" key="6">
    <source>
        <dbReference type="SAM" id="Phobius"/>
    </source>
</evidence>
<keyword evidence="6" id="KW-1133">Transmembrane helix</keyword>
<dbReference type="GO" id="GO:0031418">
    <property type="term" value="F:L-ascorbic acid binding"/>
    <property type="evidence" value="ECO:0007669"/>
    <property type="project" value="InterPro"/>
</dbReference>
<feature type="transmembrane region" description="Helical" evidence="6">
    <location>
        <begin position="12"/>
        <end position="31"/>
    </location>
</feature>
<evidence type="ECO:0000259" key="7">
    <source>
        <dbReference type="SMART" id="SM00702"/>
    </source>
</evidence>
<dbReference type="GO" id="GO:0004656">
    <property type="term" value="F:procollagen-proline 4-dioxygenase activity"/>
    <property type="evidence" value="ECO:0007669"/>
    <property type="project" value="TreeGrafter"/>
</dbReference>
<dbReference type="Gene3D" id="2.60.120.620">
    <property type="entry name" value="q2cbj1_9rhob like domain"/>
    <property type="match status" value="1"/>
</dbReference>
<reference evidence="8" key="1">
    <citation type="journal article" date="2023" name="Mol. Phylogenet. Evol.">
        <title>Genome-scale phylogeny and comparative genomics of the fungal order Sordariales.</title>
        <authorList>
            <person name="Hensen N."/>
            <person name="Bonometti L."/>
            <person name="Westerberg I."/>
            <person name="Brannstrom I.O."/>
            <person name="Guillou S."/>
            <person name="Cros-Aarteil S."/>
            <person name="Calhoun S."/>
            <person name="Haridas S."/>
            <person name="Kuo A."/>
            <person name="Mondo S."/>
            <person name="Pangilinan J."/>
            <person name="Riley R."/>
            <person name="LaButti K."/>
            <person name="Andreopoulos B."/>
            <person name="Lipzen A."/>
            <person name="Chen C."/>
            <person name="Yan M."/>
            <person name="Daum C."/>
            <person name="Ng V."/>
            <person name="Clum A."/>
            <person name="Steindorff A."/>
            <person name="Ohm R.A."/>
            <person name="Martin F."/>
            <person name="Silar P."/>
            <person name="Natvig D.O."/>
            <person name="Lalanne C."/>
            <person name="Gautier V."/>
            <person name="Ament-Velasquez S.L."/>
            <person name="Kruys A."/>
            <person name="Hutchinson M.I."/>
            <person name="Powell A.J."/>
            <person name="Barry K."/>
            <person name="Miller A.N."/>
            <person name="Grigoriev I.V."/>
            <person name="Debuchy R."/>
            <person name="Gladieux P."/>
            <person name="Hiltunen Thoren M."/>
            <person name="Johannesson H."/>
        </authorList>
    </citation>
    <scope>NUCLEOTIDE SEQUENCE</scope>
    <source>
        <strain evidence="8">CBS 958.72</strain>
    </source>
</reference>
<evidence type="ECO:0000256" key="4">
    <source>
        <dbReference type="ARBA" id="ARBA00023002"/>
    </source>
</evidence>
<dbReference type="EMBL" id="JAULSN010000015">
    <property type="protein sequence ID" value="KAK3358573.1"/>
    <property type="molecule type" value="Genomic_DNA"/>
</dbReference>
<keyword evidence="5" id="KW-0408">Iron</keyword>
<evidence type="ECO:0000256" key="2">
    <source>
        <dbReference type="ARBA" id="ARBA00022723"/>
    </source>
</evidence>
<keyword evidence="6" id="KW-0472">Membrane</keyword>
<keyword evidence="3" id="KW-0223">Dioxygenase</keyword>
<evidence type="ECO:0000256" key="5">
    <source>
        <dbReference type="ARBA" id="ARBA00023004"/>
    </source>
</evidence>
<name>A0AAE0MXL2_9PEZI</name>
<accession>A0AAE0MXL2</accession>
<dbReference type="InterPro" id="IPR044862">
    <property type="entry name" value="Pro_4_hyd_alph_FE2OG_OXY"/>
</dbReference>
<dbReference type="InterPro" id="IPR006620">
    <property type="entry name" value="Pro_4_hyd_alph"/>
</dbReference>
<dbReference type="AlphaFoldDB" id="A0AAE0MXL2"/>
<organism evidence="8 9">
    <name type="scientific">Lasiosphaeria ovina</name>
    <dbReference type="NCBI Taxonomy" id="92902"/>
    <lineage>
        <taxon>Eukaryota</taxon>
        <taxon>Fungi</taxon>
        <taxon>Dikarya</taxon>
        <taxon>Ascomycota</taxon>
        <taxon>Pezizomycotina</taxon>
        <taxon>Sordariomycetes</taxon>
        <taxon>Sordariomycetidae</taxon>
        <taxon>Sordariales</taxon>
        <taxon>Lasiosphaeriaceae</taxon>
        <taxon>Lasiosphaeria</taxon>
    </lineage>
</organism>
<evidence type="ECO:0000313" key="9">
    <source>
        <dbReference type="Proteomes" id="UP001287356"/>
    </source>
</evidence>
<evidence type="ECO:0000313" key="8">
    <source>
        <dbReference type="EMBL" id="KAK3358573.1"/>
    </source>
</evidence>
<comment type="caution">
    <text evidence="8">The sequence shown here is derived from an EMBL/GenBank/DDBJ whole genome shotgun (WGS) entry which is preliminary data.</text>
</comment>
<evidence type="ECO:0000256" key="1">
    <source>
        <dbReference type="ARBA" id="ARBA00001961"/>
    </source>
</evidence>
<dbReference type="GO" id="GO:0005783">
    <property type="term" value="C:endoplasmic reticulum"/>
    <property type="evidence" value="ECO:0007669"/>
    <property type="project" value="TreeGrafter"/>
</dbReference>
<keyword evidence="4" id="KW-0560">Oxidoreductase</keyword>
<dbReference type="Pfam" id="PF13640">
    <property type="entry name" value="2OG-FeII_Oxy_3"/>
    <property type="match status" value="1"/>
</dbReference>
<sequence length="279" mass="31373">MARRYVALGRYVAVFALGLSVPLLDIAGPLLPQWNFLSPATWLRGAHSDLVALSKNHRYTFQVLSTDPFMVYLDGFIHPREAKYLIELGKAKFEPSKVYTDPEETEWPSPSYRTSDSSVLSSKDAIVSIIRDRAYFVLGFLPHIGVEAFQLVRYHDGDLFGMHYDWFKQPLPDGNTSEYYNRLASFFLYLEADCKAGSTYFPHLPPPPVSIQDDNTGRYSTTKNGTGLAVLPRLGSGLFWQNLHRNGTGDERLLHAGLPVIFGSKIGMNIWIKGRVALP</sequence>
<reference evidence="8" key="2">
    <citation type="submission" date="2023-06" db="EMBL/GenBank/DDBJ databases">
        <authorList>
            <consortium name="Lawrence Berkeley National Laboratory"/>
            <person name="Haridas S."/>
            <person name="Hensen N."/>
            <person name="Bonometti L."/>
            <person name="Westerberg I."/>
            <person name="Brannstrom I.O."/>
            <person name="Guillou S."/>
            <person name="Cros-Aarteil S."/>
            <person name="Calhoun S."/>
            <person name="Kuo A."/>
            <person name="Mondo S."/>
            <person name="Pangilinan J."/>
            <person name="Riley R."/>
            <person name="Labutti K."/>
            <person name="Andreopoulos B."/>
            <person name="Lipzen A."/>
            <person name="Chen C."/>
            <person name="Yanf M."/>
            <person name="Daum C."/>
            <person name="Ng V."/>
            <person name="Clum A."/>
            <person name="Steindorff A."/>
            <person name="Ohm R."/>
            <person name="Martin F."/>
            <person name="Silar P."/>
            <person name="Natvig D."/>
            <person name="Lalanne C."/>
            <person name="Gautier V."/>
            <person name="Ament-Velasquez S.L."/>
            <person name="Kruys A."/>
            <person name="Hutchinson M.I."/>
            <person name="Powell A.J."/>
            <person name="Barry K."/>
            <person name="Miller A.N."/>
            <person name="Grigoriev I.V."/>
            <person name="Debuchy R."/>
            <person name="Gladieux P."/>
            <person name="Thoren M.H."/>
            <person name="Johannesson H."/>
        </authorList>
    </citation>
    <scope>NUCLEOTIDE SEQUENCE</scope>
    <source>
        <strain evidence="8">CBS 958.72</strain>
    </source>
</reference>
<feature type="domain" description="Prolyl 4-hydroxylase alpha subunit" evidence="7">
    <location>
        <begin position="68"/>
        <end position="273"/>
    </location>
</feature>
<keyword evidence="9" id="KW-1185">Reference proteome</keyword>
<dbReference type="GO" id="GO:0005506">
    <property type="term" value="F:iron ion binding"/>
    <property type="evidence" value="ECO:0007669"/>
    <property type="project" value="InterPro"/>
</dbReference>
<evidence type="ECO:0000256" key="3">
    <source>
        <dbReference type="ARBA" id="ARBA00022964"/>
    </source>
</evidence>
<dbReference type="SMART" id="SM00702">
    <property type="entry name" value="P4Hc"/>
    <property type="match status" value="1"/>
</dbReference>
<dbReference type="PANTHER" id="PTHR10869:SF246">
    <property type="entry name" value="TRANSMEMBRANE PROLYL 4-HYDROXYLASE"/>
    <property type="match status" value="1"/>
</dbReference>
<keyword evidence="2" id="KW-0479">Metal-binding</keyword>
<protein>
    <submittedName>
        <fullName evidence="8">2OG-Fe(II) oxygenase family oxidoreductase</fullName>
    </submittedName>
</protein>
<dbReference type="InterPro" id="IPR045054">
    <property type="entry name" value="P4HA-like"/>
</dbReference>